<dbReference type="InterPro" id="IPR027417">
    <property type="entry name" value="P-loop_NTPase"/>
</dbReference>
<dbReference type="CDD" id="cd03713">
    <property type="entry name" value="EFG_mtEFG_C"/>
    <property type="match status" value="1"/>
</dbReference>
<dbReference type="InterPro" id="IPR020568">
    <property type="entry name" value="Ribosomal_Su5_D2-typ_SF"/>
</dbReference>
<dbReference type="InterPro" id="IPR041095">
    <property type="entry name" value="EFG_II"/>
</dbReference>
<evidence type="ECO:0000256" key="2">
    <source>
        <dbReference type="ARBA" id="ARBA00022741"/>
    </source>
</evidence>
<gene>
    <name evidence="9" type="ORF">CLN94_00020</name>
</gene>
<dbReference type="GO" id="GO:0003746">
    <property type="term" value="F:translation elongation factor activity"/>
    <property type="evidence" value="ECO:0007669"/>
    <property type="project" value="UniProtKB-KW"/>
</dbReference>
<dbReference type="SMART" id="SM00889">
    <property type="entry name" value="EFG_IV"/>
    <property type="match status" value="1"/>
</dbReference>
<dbReference type="CDD" id="cd01434">
    <property type="entry name" value="EFG_mtEFG1_IV"/>
    <property type="match status" value="1"/>
</dbReference>
<dbReference type="Proteomes" id="UP000243507">
    <property type="component" value="Unassembled WGS sequence"/>
</dbReference>
<name>A0A2A4CTR7_9RHOB</name>
<proteinExistence type="predicted"/>
<keyword evidence="2" id="KW-0547">Nucleotide-binding</keyword>
<dbReference type="RefSeq" id="WP_096429756.1">
    <property type="nucleotide sequence ID" value="NZ_NTJD01000001.1"/>
</dbReference>
<dbReference type="SUPFAM" id="SSF54980">
    <property type="entry name" value="EF-G C-terminal domain-like"/>
    <property type="match status" value="2"/>
</dbReference>
<dbReference type="SUPFAM" id="SSF54211">
    <property type="entry name" value="Ribosomal protein S5 domain 2-like"/>
    <property type="match status" value="1"/>
</dbReference>
<evidence type="ECO:0000256" key="4">
    <source>
        <dbReference type="ARBA" id="ARBA00022917"/>
    </source>
</evidence>
<feature type="domain" description="Elongation factor EFG" evidence="7">
    <location>
        <begin position="544"/>
        <end position="634"/>
    </location>
</feature>
<keyword evidence="10" id="KW-1185">Reference proteome</keyword>
<keyword evidence="3 9" id="KW-0251">Elongation factor</keyword>
<accession>A0A2A4CTR7</accession>
<dbReference type="Gene3D" id="3.30.70.870">
    <property type="entry name" value="Elongation Factor G (Translational Gtpase), domain 3"/>
    <property type="match status" value="1"/>
</dbReference>
<dbReference type="AlphaFoldDB" id="A0A2A4CTR7"/>
<dbReference type="SUPFAM" id="SSF52540">
    <property type="entry name" value="P-loop containing nucleoside triphosphate hydrolases"/>
    <property type="match status" value="1"/>
</dbReference>
<evidence type="ECO:0000313" key="9">
    <source>
        <dbReference type="EMBL" id="PCD77750.1"/>
    </source>
</evidence>
<dbReference type="GO" id="GO:0097216">
    <property type="term" value="F:guanosine tetraphosphate binding"/>
    <property type="evidence" value="ECO:0007669"/>
    <property type="project" value="UniProtKB-ARBA"/>
</dbReference>
<evidence type="ECO:0000259" key="7">
    <source>
        <dbReference type="SMART" id="SM00838"/>
    </source>
</evidence>
<dbReference type="GO" id="GO:0005525">
    <property type="term" value="F:GTP binding"/>
    <property type="evidence" value="ECO:0007669"/>
    <property type="project" value="UniProtKB-KW"/>
</dbReference>
<dbReference type="GO" id="GO:0003924">
    <property type="term" value="F:GTPase activity"/>
    <property type="evidence" value="ECO:0007669"/>
    <property type="project" value="InterPro"/>
</dbReference>
<dbReference type="Pfam" id="PF03764">
    <property type="entry name" value="EFG_IV"/>
    <property type="match status" value="1"/>
</dbReference>
<dbReference type="Gene3D" id="3.40.50.300">
    <property type="entry name" value="P-loop containing nucleotide triphosphate hydrolases"/>
    <property type="match status" value="1"/>
</dbReference>
<dbReference type="InterPro" id="IPR005517">
    <property type="entry name" value="Transl_elong_EFG/EF2_IV"/>
</dbReference>
<organism evidence="9 10">
    <name type="scientific">Pseudothioclava arenosa</name>
    <dbReference type="NCBI Taxonomy" id="1795308"/>
    <lineage>
        <taxon>Bacteria</taxon>
        <taxon>Pseudomonadati</taxon>
        <taxon>Pseudomonadota</taxon>
        <taxon>Alphaproteobacteria</taxon>
        <taxon>Rhodobacterales</taxon>
        <taxon>Paracoccaceae</taxon>
        <taxon>Pseudothioclava</taxon>
    </lineage>
</organism>
<dbReference type="NCBIfam" id="NF009379">
    <property type="entry name" value="PRK12740.1-3"/>
    <property type="match status" value="1"/>
</dbReference>
<comment type="caution">
    <text evidence="9">The sequence shown here is derived from an EMBL/GenBank/DDBJ whole genome shotgun (WGS) entry which is preliminary data.</text>
</comment>
<dbReference type="GO" id="GO:0032790">
    <property type="term" value="P:ribosome disassembly"/>
    <property type="evidence" value="ECO:0007669"/>
    <property type="project" value="TreeGrafter"/>
</dbReference>
<evidence type="ECO:0000259" key="8">
    <source>
        <dbReference type="SMART" id="SM00889"/>
    </source>
</evidence>
<protein>
    <recommendedName>
        <fullName evidence="1">Elongation factor G</fullName>
    </recommendedName>
</protein>
<dbReference type="Pfam" id="PF00009">
    <property type="entry name" value="GTP_EFTU"/>
    <property type="match status" value="1"/>
</dbReference>
<keyword evidence="4" id="KW-0648">Protein biosynthesis</keyword>
<evidence type="ECO:0000256" key="1">
    <source>
        <dbReference type="ARBA" id="ARBA00017872"/>
    </source>
</evidence>
<dbReference type="InterPro" id="IPR000640">
    <property type="entry name" value="EFG_V-like"/>
</dbReference>
<dbReference type="PANTHER" id="PTHR43261">
    <property type="entry name" value="TRANSLATION ELONGATION FACTOR G-RELATED"/>
    <property type="match status" value="1"/>
</dbReference>
<dbReference type="Gene3D" id="3.30.230.10">
    <property type="match status" value="1"/>
</dbReference>
<dbReference type="Gene3D" id="3.30.70.240">
    <property type="match status" value="1"/>
</dbReference>
<keyword evidence="5" id="KW-0342">GTP-binding</keyword>
<dbReference type="OrthoDB" id="9802948at2"/>
<evidence type="ECO:0000256" key="5">
    <source>
        <dbReference type="ARBA" id="ARBA00023134"/>
    </source>
</evidence>
<dbReference type="InterPro" id="IPR014721">
    <property type="entry name" value="Ribsml_uS5_D2-typ_fold_subgr"/>
</dbReference>
<evidence type="ECO:0000313" key="10">
    <source>
        <dbReference type="Proteomes" id="UP000243507"/>
    </source>
</evidence>
<sequence>MRVFTVLGPSNSGKSTLVQALAGLEGSPGKSLSVPGVASVTSFGFMGEDWAAIDIAGGSENLGPVGPALAASDIALVCVPADADAAVLAAPYMRMVEEAGVPCILFINRIDTAQSRISEVVSALQTYSRHHIVLREVPIRDGDQITGFVDLVSERAWKFEDGKHSVLIEMPDSVKEREEEARAELLESYADFDDTLMEELIEDKQPPVEEVYEIASRTLQHHDLVACFMGSASQGHGITRLMKSLRHDAPGVEVAQERLATEALAVGALADVIRHLGKVVLLRATGGTVAGGAPLGGANLGSVTDLDAKTALGTLAPGQIGLAVKSDHLSAGSLFDAGASAPLPGWASVHASSYRRLITPEHEKDDSRLLTALDRLSEIDPGLRVSQDEKTGNPTLATQGPLHLRRVLAKIADDFGVAVNEAPVPPALRETIRRSTEIHHRHRKQTGGAGQFADVVVELRPEARGSGFAFSETVKGGAVPRNYIPSVEAGAREALTEGPMGFPVVDVSVELKDGKTHSVDSSDFAFRTAGKNAIREALAEVGTVLLQPIMKIDIHVPSVFSGALVPLVSGLKGQVLGFEAHETAAGWDVFQLLLPMAAEDDLFAALAGATRGTAWFTSGFDHYQEARKEELAELVAG</sequence>
<dbReference type="InterPro" id="IPR000795">
    <property type="entry name" value="T_Tr_GTP-bd_dom"/>
</dbReference>
<feature type="domain" description="Translation elongation factor EFG/EF2" evidence="8">
    <location>
        <begin position="425"/>
        <end position="542"/>
    </location>
</feature>
<dbReference type="InterPro" id="IPR047872">
    <property type="entry name" value="EFG_IV"/>
</dbReference>
<dbReference type="SMART" id="SM00838">
    <property type="entry name" value="EFG_C"/>
    <property type="match status" value="1"/>
</dbReference>
<dbReference type="InterPro" id="IPR035649">
    <property type="entry name" value="EFG_V"/>
</dbReference>
<dbReference type="EMBL" id="NTJD01000001">
    <property type="protein sequence ID" value="PCD77750.1"/>
    <property type="molecule type" value="Genomic_DNA"/>
</dbReference>
<dbReference type="Pfam" id="PF00679">
    <property type="entry name" value="EFG_C"/>
    <property type="match status" value="1"/>
</dbReference>
<dbReference type="Pfam" id="PF14492">
    <property type="entry name" value="EFG_III"/>
    <property type="match status" value="1"/>
</dbReference>
<dbReference type="PANTHER" id="PTHR43261:SF7">
    <property type="entry name" value="ELONGATION FACTOR G-LIKE PROTEIN"/>
    <property type="match status" value="1"/>
</dbReference>
<evidence type="ECO:0000256" key="6">
    <source>
        <dbReference type="ARBA" id="ARBA00024731"/>
    </source>
</evidence>
<dbReference type="InterPro" id="IPR035647">
    <property type="entry name" value="EFG_III/V"/>
</dbReference>
<comment type="function">
    <text evidence="6">Catalyzes the GTP-dependent ribosomal translocation step during translation elongation. During this step, the ribosome changes from the pre-translocational (PRE) to the post-translocational (POST) state as the newly formed A-site-bound peptidyl-tRNA and P-site-bound deacylated tRNA move to the P and E sites, respectively. Catalyzes the coordinated movement of the two tRNA molecules, the mRNA and conformational changes in the ribosome.</text>
</comment>
<evidence type="ECO:0000256" key="3">
    <source>
        <dbReference type="ARBA" id="ARBA00022768"/>
    </source>
</evidence>
<reference evidence="9 10" key="1">
    <citation type="submission" date="2017-09" db="EMBL/GenBank/DDBJ databases">
        <title>A multilocus sequence analysis scheme for characterization of bacteria in the genus Thioclava.</title>
        <authorList>
            <person name="Liu Y."/>
            <person name="Shao Z."/>
        </authorList>
    </citation>
    <scope>NUCLEOTIDE SEQUENCE [LARGE SCALE GENOMIC DNA]</scope>
    <source>
        <strain evidence="9 10">CAU 1312</strain>
    </source>
</reference>